<evidence type="ECO:0000313" key="1">
    <source>
        <dbReference type="EMBL" id="WAJ27703.1"/>
    </source>
</evidence>
<name>A0ACD4NLP0_9HYPH</name>
<sequence length="437" mass="46238">MIRLASLAAAAAFGFLGLADAPAEAVEIQEVTSPGGIKALLVEDHTNPLIAMRFSFAGAGATQDAPGKEGTANLLSGLLDEGAGEIPSAAFQEKLDDLGVSLAYSAGYDDFSGSFRAITDFETEAFDLLRLSLNAPRFDEEPVNRIRGQIETGIRADSQDPGERLGEAWRETIFPDHPYSRPVEGTIPSLESVTAEDLRGFAKSKFTRGNLVVGVVGAIDAQTLGQRLDEVFGGLAEAPDLAPVADVVPATGKRVDVDAETPQASIQLALPGLPRDHPDYFAAYLVNQILGGGSFTSRLYQEIRERRGLAYGAGSSLASFDHAALLSASTTTRADKAEEVVALMRDELKRMAEEGPTEAELAAAKSYVKGAYAVRNLDSSLAVASTLVTIQLDDLGTDYIDRREAEIDAVTIEDARRVAKTLLSPEPTVITVGPAGA</sequence>
<dbReference type="EMBL" id="CP113520">
    <property type="protein sequence ID" value="WAJ27703.1"/>
    <property type="molecule type" value="Genomic_DNA"/>
</dbReference>
<evidence type="ECO:0000313" key="2">
    <source>
        <dbReference type="Proteomes" id="UP001163223"/>
    </source>
</evidence>
<organism evidence="1 2">
    <name type="scientific">Antarcticirhabdus aurantiaca</name>
    <dbReference type="NCBI Taxonomy" id="2606717"/>
    <lineage>
        <taxon>Bacteria</taxon>
        <taxon>Pseudomonadati</taxon>
        <taxon>Pseudomonadota</taxon>
        <taxon>Alphaproteobacteria</taxon>
        <taxon>Hyphomicrobiales</taxon>
        <taxon>Aurantimonadaceae</taxon>
        <taxon>Antarcticirhabdus</taxon>
    </lineage>
</organism>
<gene>
    <name evidence="1" type="ORF">OXU80_23135</name>
</gene>
<proteinExistence type="predicted"/>
<accession>A0ACD4NLP0</accession>
<keyword evidence="2" id="KW-1185">Reference proteome</keyword>
<protein>
    <submittedName>
        <fullName evidence="1">Pitrilysin family protein</fullName>
    </submittedName>
</protein>
<dbReference type="Proteomes" id="UP001163223">
    <property type="component" value="Chromosome"/>
</dbReference>
<reference evidence="1" key="1">
    <citation type="submission" date="2022-11" db="EMBL/GenBank/DDBJ databases">
        <title>beta-Carotene-producing bacterium, Jeongeuplla avenae sp. nov., alleviates the salt stress of Arabidopsis seedlings.</title>
        <authorList>
            <person name="Jiang L."/>
            <person name="Lee J."/>
        </authorList>
    </citation>
    <scope>NUCLEOTIDE SEQUENCE</scope>
    <source>
        <strain evidence="1">DY_R2A_6</strain>
    </source>
</reference>